<gene>
    <name evidence="2" type="ORF">C4F49_00040</name>
</gene>
<organism evidence="2 3">
    <name type="scientific">Sphingobacterium hungaricum</name>
    <dbReference type="NCBI Taxonomy" id="2082723"/>
    <lineage>
        <taxon>Bacteria</taxon>
        <taxon>Pseudomonadati</taxon>
        <taxon>Bacteroidota</taxon>
        <taxon>Sphingobacteriia</taxon>
        <taxon>Sphingobacteriales</taxon>
        <taxon>Sphingobacteriaceae</taxon>
        <taxon>Sphingobacterium</taxon>
    </lineage>
</organism>
<dbReference type="InterPro" id="IPR027843">
    <property type="entry name" value="DUF4440"/>
</dbReference>
<accession>A0A928UV02</accession>
<evidence type="ECO:0000313" key="3">
    <source>
        <dbReference type="Proteomes" id="UP000616201"/>
    </source>
</evidence>
<dbReference type="SUPFAM" id="SSF54427">
    <property type="entry name" value="NTF2-like"/>
    <property type="match status" value="1"/>
</dbReference>
<comment type="caution">
    <text evidence="2">The sequence shown here is derived from an EMBL/GenBank/DDBJ whole genome shotgun (WGS) entry which is preliminary data.</text>
</comment>
<feature type="domain" description="DUF4440" evidence="1">
    <location>
        <begin position="5"/>
        <end position="106"/>
    </location>
</feature>
<name>A0A928UV02_9SPHI</name>
<dbReference type="Proteomes" id="UP000616201">
    <property type="component" value="Unassembled WGS sequence"/>
</dbReference>
<sequence>MNEFFADAYNSGDVNRLNMLSESNAKIVRYDGTIVSGVELINEEHLNLLNFGGKMTSVNKYCVELENIALLRADWKIETKNDKSEDIVIEGSSSEIVRKQSDGTWLYIVDNPCGAG</sequence>
<protein>
    <submittedName>
        <fullName evidence="2">DUF4440 domain-containing protein</fullName>
    </submittedName>
</protein>
<evidence type="ECO:0000313" key="2">
    <source>
        <dbReference type="EMBL" id="MBE8712071.1"/>
    </source>
</evidence>
<dbReference type="Gene3D" id="3.10.450.50">
    <property type="match status" value="1"/>
</dbReference>
<dbReference type="EMBL" id="PRDK01000001">
    <property type="protein sequence ID" value="MBE8712071.1"/>
    <property type="molecule type" value="Genomic_DNA"/>
</dbReference>
<proteinExistence type="predicted"/>
<dbReference type="InterPro" id="IPR032710">
    <property type="entry name" value="NTF2-like_dom_sf"/>
</dbReference>
<dbReference type="Pfam" id="PF14534">
    <property type="entry name" value="DUF4440"/>
    <property type="match status" value="1"/>
</dbReference>
<reference evidence="2" key="1">
    <citation type="submission" date="2018-02" db="EMBL/GenBank/DDBJ databases">
        <authorList>
            <person name="Vasarhelyi B.M."/>
            <person name="Deshmukh S."/>
            <person name="Balint B."/>
            <person name="Kukolya J."/>
        </authorList>
    </citation>
    <scope>NUCLEOTIDE SEQUENCE</scope>
    <source>
        <strain evidence="2">KB22</strain>
    </source>
</reference>
<keyword evidence="3" id="KW-1185">Reference proteome</keyword>
<dbReference type="AlphaFoldDB" id="A0A928UV02"/>
<evidence type="ECO:0000259" key="1">
    <source>
        <dbReference type="Pfam" id="PF14534"/>
    </source>
</evidence>